<evidence type="ECO:0000313" key="10">
    <source>
        <dbReference type="Proteomes" id="UP000663877"/>
    </source>
</evidence>
<evidence type="ECO:0000259" key="4">
    <source>
        <dbReference type="SMART" id="SM00822"/>
    </source>
</evidence>
<gene>
    <name evidence="5" type="ORF">BJG266_LOCUS30283</name>
    <name evidence="6" type="ORF">BJG266_LOCUS40051</name>
    <name evidence="7" type="ORF">QVE165_LOCUS47187</name>
    <name evidence="8" type="ORF">QVE165_LOCUS56934</name>
</gene>
<comment type="caution">
    <text evidence="5">The sequence shown here is derived from an EMBL/GenBank/DDBJ whole genome shotgun (WGS) entry which is preliminary data.</text>
</comment>
<dbReference type="AlphaFoldDB" id="A0A815AZB5"/>
<dbReference type="CDD" id="cd05233">
    <property type="entry name" value="SDR_c"/>
    <property type="match status" value="1"/>
</dbReference>
<dbReference type="FunFam" id="3.40.50.720:FF:000084">
    <property type="entry name" value="Short-chain dehydrogenase reductase"/>
    <property type="match status" value="1"/>
</dbReference>
<organism evidence="5 10">
    <name type="scientific">Adineta steineri</name>
    <dbReference type="NCBI Taxonomy" id="433720"/>
    <lineage>
        <taxon>Eukaryota</taxon>
        <taxon>Metazoa</taxon>
        <taxon>Spiralia</taxon>
        <taxon>Gnathifera</taxon>
        <taxon>Rotifera</taxon>
        <taxon>Eurotatoria</taxon>
        <taxon>Bdelloidea</taxon>
        <taxon>Adinetida</taxon>
        <taxon>Adinetidae</taxon>
        <taxon>Adineta</taxon>
    </lineage>
</organism>
<dbReference type="EMBL" id="CAJNOI010000386">
    <property type="protein sequence ID" value="CAF1264048.1"/>
    <property type="molecule type" value="Genomic_DNA"/>
</dbReference>
<evidence type="ECO:0000313" key="9">
    <source>
        <dbReference type="Proteomes" id="UP000663832"/>
    </source>
</evidence>
<dbReference type="EMBL" id="CAJNOM010002190">
    <property type="protein sequence ID" value="CAF1628653.1"/>
    <property type="molecule type" value="Genomic_DNA"/>
</dbReference>
<keyword evidence="9" id="KW-1185">Reference proteome</keyword>
<name>A0A815AZB5_9BILA</name>
<dbReference type="NCBIfam" id="NF005559">
    <property type="entry name" value="PRK07231.1"/>
    <property type="match status" value="1"/>
</dbReference>
<dbReference type="PANTHER" id="PTHR43618:SF8">
    <property type="entry name" value="7ALPHA-HYDROXYSTEROID DEHYDROGENASE"/>
    <property type="match status" value="1"/>
</dbReference>
<evidence type="ECO:0000313" key="7">
    <source>
        <dbReference type="EMBL" id="CAF1552327.1"/>
    </source>
</evidence>
<dbReference type="PRINTS" id="PR00080">
    <property type="entry name" value="SDRFAMILY"/>
</dbReference>
<accession>A0A815AZB5</accession>
<dbReference type="Pfam" id="PF13561">
    <property type="entry name" value="adh_short_C2"/>
    <property type="match status" value="1"/>
</dbReference>
<dbReference type="InterPro" id="IPR052178">
    <property type="entry name" value="Sec_Metab_Biosynth_SDR"/>
</dbReference>
<dbReference type="GO" id="GO:0016491">
    <property type="term" value="F:oxidoreductase activity"/>
    <property type="evidence" value="ECO:0007669"/>
    <property type="project" value="UniProtKB-KW"/>
</dbReference>
<dbReference type="GO" id="GO:0006629">
    <property type="term" value="P:lipid metabolic process"/>
    <property type="evidence" value="ECO:0007669"/>
    <property type="project" value="UniProtKB-ARBA"/>
</dbReference>
<sequence length="251" mass="27004">MGKLDGKIALITGGSEGIGLAIAQRFIVEGAEHVFITGRRQEMLDEAVKRIDTANVTGVQGDVSNMEDLDKLYHVIQKEKKRLDIVVANAGISLVAPLELITEKQFDDTFDINVKGVLFTVQKALPILVDGASIILIGSVSSIKGHPSASVYSASKAAIRSFARCWSVDLKQRNIRVNTLSPGTIKTGMLKYVASSESIKTTFIKDLIATVPMNRFGTPDEVATAAVFLASDDSSYITGIELFMDGGRGQI</sequence>
<dbReference type="InterPro" id="IPR020904">
    <property type="entry name" value="Sc_DH/Rdtase_CS"/>
</dbReference>
<evidence type="ECO:0000313" key="5">
    <source>
        <dbReference type="EMBL" id="CAF1264048.1"/>
    </source>
</evidence>
<dbReference type="SUPFAM" id="SSF51735">
    <property type="entry name" value="NAD(P)-binding Rossmann-fold domains"/>
    <property type="match status" value="1"/>
</dbReference>
<dbReference type="InterPro" id="IPR036291">
    <property type="entry name" value="NAD(P)-bd_dom_sf"/>
</dbReference>
<proteinExistence type="inferred from homology"/>
<dbReference type="Proteomes" id="UP000663877">
    <property type="component" value="Unassembled WGS sequence"/>
</dbReference>
<dbReference type="PRINTS" id="PR00081">
    <property type="entry name" value="GDHRDH"/>
</dbReference>
<dbReference type="Gene3D" id="3.40.50.720">
    <property type="entry name" value="NAD(P)-binding Rossmann-like Domain"/>
    <property type="match status" value="1"/>
</dbReference>
<dbReference type="PANTHER" id="PTHR43618">
    <property type="entry name" value="7-ALPHA-HYDROXYSTEROID DEHYDROGENASE"/>
    <property type="match status" value="1"/>
</dbReference>
<dbReference type="InterPro" id="IPR057326">
    <property type="entry name" value="KR_dom"/>
</dbReference>
<evidence type="ECO:0000313" key="6">
    <source>
        <dbReference type="EMBL" id="CAF1443919.1"/>
    </source>
</evidence>
<dbReference type="InterPro" id="IPR002347">
    <property type="entry name" value="SDR_fam"/>
</dbReference>
<dbReference type="PROSITE" id="PS00061">
    <property type="entry name" value="ADH_SHORT"/>
    <property type="match status" value="1"/>
</dbReference>
<dbReference type="SMART" id="SM00822">
    <property type="entry name" value="PKS_KR"/>
    <property type="match status" value="1"/>
</dbReference>
<dbReference type="Proteomes" id="UP000663832">
    <property type="component" value="Unassembled WGS sequence"/>
</dbReference>
<evidence type="ECO:0000256" key="2">
    <source>
        <dbReference type="ARBA" id="ARBA00022857"/>
    </source>
</evidence>
<keyword evidence="3" id="KW-0560">Oxidoreductase</keyword>
<protein>
    <recommendedName>
        <fullName evidence="4">Ketoreductase domain-containing protein</fullName>
    </recommendedName>
</protein>
<evidence type="ECO:0000256" key="3">
    <source>
        <dbReference type="ARBA" id="ARBA00023002"/>
    </source>
</evidence>
<dbReference type="EMBL" id="CAJNOM010000732">
    <property type="protein sequence ID" value="CAF1552327.1"/>
    <property type="molecule type" value="Genomic_DNA"/>
</dbReference>
<comment type="similarity">
    <text evidence="1">Belongs to the short-chain dehydrogenases/reductases (SDR) family.</text>
</comment>
<reference evidence="5" key="1">
    <citation type="submission" date="2021-02" db="EMBL/GenBank/DDBJ databases">
        <authorList>
            <person name="Nowell W R."/>
        </authorList>
    </citation>
    <scope>NUCLEOTIDE SEQUENCE</scope>
</reference>
<keyword evidence="2" id="KW-0521">NADP</keyword>
<evidence type="ECO:0000256" key="1">
    <source>
        <dbReference type="ARBA" id="ARBA00006484"/>
    </source>
</evidence>
<dbReference type="EMBL" id="CAJNOI010001860">
    <property type="protein sequence ID" value="CAF1443919.1"/>
    <property type="molecule type" value="Genomic_DNA"/>
</dbReference>
<evidence type="ECO:0000313" key="8">
    <source>
        <dbReference type="EMBL" id="CAF1628653.1"/>
    </source>
</evidence>
<feature type="domain" description="Ketoreductase" evidence="4">
    <location>
        <begin position="7"/>
        <end position="183"/>
    </location>
</feature>
<dbReference type="OrthoDB" id="47007at2759"/>